<dbReference type="EMBL" id="JASBNA010000005">
    <property type="protein sequence ID" value="KAK7691350.1"/>
    <property type="molecule type" value="Genomic_DNA"/>
</dbReference>
<dbReference type="Pfam" id="PF12936">
    <property type="entry name" value="Kri1_C"/>
    <property type="match status" value="1"/>
</dbReference>
<keyword evidence="5" id="KW-1185">Reference proteome</keyword>
<evidence type="ECO:0000313" key="5">
    <source>
        <dbReference type="Proteomes" id="UP001385951"/>
    </source>
</evidence>
<dbReference type="InterPro" id="IPR024626">
    <property type="entry name" value="Kri1-like_C"/>
</dbReference>
<dbReference type="PANTHER" id="PTHR14490">
    <property type="entry name" value="ZINC FINGER, ZZ TYPE"/>
    <property type="match status" value="1"/>
</dbReference>
<feature type="compositionally biased region" description="Basic and acidic residues" evidence="2">
    <location>
        <begin position="328"/>
        <end position="353"/>
    </location>
</feature>
<dbReference type="GO" id="GO:0030686">
    <property type="term" value="C:90S preribosome"/>
    <property type="evidence" value="ECO:0007669"/>
    <property type="project" value="TreeGrafter"/>
</dbReference>
<dbReference type="GO" id="GO:0005730">
    <property type="term" value="C:nucleolus"/>
    <property type="evidence" value="ECO:0007669"/>
    <property type="project" value="TreeGrafter"/>
</dbReference>
<sequence length="573" mass="66080">MLSDDSDNEDIHQLTINEHFAKAFEYRKEREELAKRIGSRSEDEDGEELTPAVDVAILRTLARIKRKDPSIYESGKDVFEEERQKTGQSTLTKRAPRDKSKPLTLRQHALQSVLDPTSRSPSPEPLTHVEEQKALQQETIAAFHSAISDDDEEDDLLVPREKTKDELEREEEEYKEFLEREVGEDLRNLVTVESEGGVKVEEVEVKSRKKKKDKKKGNEKEGKKSRVENDQEFLMNYILNRGWIDKSERRLPTYREITAKGKGKANATDDGDLSMNETDGENGNDKNGLEDENEFDDVADYFESTYNFRFEEPGAAEIARYPRNIESLVRRQDSSRKEERERRKARKEEEIQKKKEEVKRLKTLKNKELKVKLERIGIEGGIDETAALQALDLEGDWDPDSYDRQMTDIYGQDLPVDDDKPHWDDDIDIGDIVPPGALDSDHDGENGEGESKKKKKKKKKKATDEWNEGGVDVDDMDADVLTKKDTDDWDGTEEMRKRVLEKHLDEVYDLEFNDVVAGIPTRFKYTKVQPQTFALTPEEILLATDAELNQYMGIKKYAPYRKGRKQLGPKPGY</sequence>
<organism evidence="4 5">
    <name type="scientific">Cerrena zonata</name>
    <dbReference type="NCBI Taxonomy" id="2478898"/>
    <lineage>
        <taxon>Eukaryota</taxon>
        <taxon>Fungi</taxon>
        <taxon>Dikarya</taxon>
        <taxon>Basidiomycota</taxon>
        <taxon>Agaricomycotina</taxon>
        <taxon>Agaricomycetes</taxon>
        <taxon>Polyporales</taxon>
        <taxon>Cerrenaceae</taxon>
        <taxon>Cerrena</taxon>
    </lineage>
</organism>
<comment type="similarity">
    <text evidence="1">Belongs to the KRI1 family.</text>
</comment>
<evidence type="ECO:0000259" key="3">
    <source>
        <dbReference type="Pfam" id="PF12936"/>
    </source>
</evidence>
<feature type="compositionally biased region" description="Basic residues" evidence="2">
    <location>
        <begin position="452"/>
        <end position="461"/>
    </location>
</feature>
<dbReference type="Proteomes" id="UP001385951">
    <property type="component" value="Unassembled WGS sequence"/>
</dbReference>
<feature type="region of interest" description="Disordered" evidence="2">
    <location>
        <begin position="411"/>
        <end position="473"/>
    </location>
</feature>
<comment type="caution">
    <text evidence="4">The sequence shown here is derived from an EMBL/GenBank/DDBJ whole genome shotgun (WGS) entry which is preliminary data.</text>
</comment>
<name>A0AAW0GDF9_9APHY</name>
<evidence type="ECO:0000313" key="4">
    <source>
        <dbReference type="EMBL" id="KAK7691350.1"/>
    </source>
</evidence>
<dbReference type="PANTHER" id="PTHR14490:SF5">
    <property type="entry name" value="PROTEIN KRI1 HOMOLOG"/>
    <property type="match status" value="1"/>
</dbReference>
<feature type="compositionally biased region" description="Basic and acidic residues" evidence="2">
    <location>
        <begin position="196"/>
        <end position="206"/>
    </location>
</feature>
<reference evidence="4 5" key="1">
    <citation type="submission" date="2022-09" db="EMBL/GenBank/DDBJ databases">
        <authorList>
            <person name="Palmer J.M."/>
        </authorList>
    </citation>
    <scope>NUCLEOTIDE SEQUENCE [LARGE SCALE GENOMIC DNA]</scope>
    <source>
        <strain evidence="4 5">DSM 7382</strain>
    </source>
</reference>
<feature type="region of interest" description="Disordered" evidence="2">
    <location>
        <begin position="326"/>
        <end position="353"/>
    </location>
</feature>
<protein>
    <recommendedName>
        <fullName evidence="3">Kri1-like C-terminal domain-containing protein</fullName>
    </recommendedName>
</protein>
<feature type="region of interest" description="Disordered" evidence="2">
    <location>
        <begin position="71"/>
        <end position="170"/>
    </location>
</feature>
<gene>
    <name evidence="4" type="ORF">QCA50_004746</name>
</gene>
<evidence type="ECO:0000256" key="1">
    <source>
        <dbReference type="ARBA" id="ARBA00007473"/>
    </source>
</evidence>
<feature type="region of interest" description="Disordered" evidence="2">
    <location>
        <begin position="193"/>
        <end position="229"/>
    </location>
</feature>
<dbReference type="InterPro" id="IPR018034">
    <property type="entry name" value="Kri1"/>
</dbReference>
<dbReference type="Pfam" id="PF05178">
    <property type="entry name" value="Kri1"/>
    <property type="match status" value="1"/>
</dbReference>
<dbReference type="AlphaFoldDB" id="A0AAW0GDF9"/>
<feature type="domain" description="Kri1-like C-terminal" evidence="3">
    <location>
        <begin position="500"/>
        <end position="566"/>
    </location>
</feature>
<accession>A0AAW0GDF9</accession>
<feature type="compositionally biased region" description="Basic and acidic residues" evidence="2">
    <location>
        <begin position="216"/>
        <end position="229"/>
    </location>
</feature>
<feature type="compositionally biased region" description="Basic and acidic residues" evidence="2">
    <location>
        <begin position="71"/>
        <end position="85"/>
    </location>
</feature>
<feature type="compositionally biased region" description="Basic and acidic residues" evidence="2">
    <location>
        <begin position="439"/>
        <end position="451"/>
    </location>
</feature>
<proteinExistence type="inferred from homology"/>
<evidence type="ECO:0000256" key="2">
    <source>
        <dbReference type="SAM" id="MobiDB-lite"/>
    </source>
</evidence>
<dbReference type="GO" id="GO:0000447">
    <property type="term" value="P:endonucleolytic cleavage in ITS1 to separate SSU-rRNA from 5.8S rRNA and LSU-rRNA from tricistronic rRNA transcript (SSU-rRNA, 5.8S rRNA, LSU-rRNA)"/>
    <property type="evidence" value="ECO:0007669"/>
    <property type="project" value="TreeGrafter"/>
</dbReference>
<feature type="compositionally biased region" description="Basic and acidic residues" evidence="2">
    <location>
        <begin position="157"/>
        <end position="167"/>
    </location>
</feature>
<feature type="region of interest" description="Disordered" evidence="2">
    <location>
        <begin position="256"/>
        <end position="294"/>
    </location>
</feature>